<proteinExistence type="predicted"/>
<comment type="caution">
    <text evidence="2">The sequence shown here is derived from an EMBL/GenBank/DDBJ whole genome shotgun (WGS) entry which is preliminary data.</text>
</comment>
<evidence type="ECO:0000313" key="2">
    <source>
        <dbReference type="EMBL" id="TNN83589.1"/>
    </source>
</evidence>
<protein>
    <submittedName>
        <fullName evidence="2">Uncharacterized protein</fullName>
    </submittedName>
</protein>
<dbReference type="EMBL" id="SRLO01000032">
    <property type="protein sequence ID" value="TNN83589.1"/>
    <property type="molecule type" value="Genomic_DNA"/>
</dbReference>
<organism evidence="2 3">
    <name type="scientific">Liparis tanakae</name>
    <name type="common">Tanaka's snailfish</name>
    <dbReference type="NCBI Taxonomy" id="230148"/>
    <lineage>
        <taxon>Eukaryota</taxon>
        <taxon>Metazoa</taxon>
        <taxon>Chordata</taxon>
        <taxon>Craniata</taxon>
        <taxon>Vertebrata</taxon>
        <taxon>Euteleostomi</taxon>
        <taxon>Actinopterygii</taxon>
        <taxon>Neopterygii</taxon>
        <taxon>Teleostei</taxon>
        <taxon>Neoteleostei</taxon>
        <taxon>Acanthomorphata</taxon>
        <taxon>Eupercaria</taxon>
        <taxon>Perciformes</taxon>
        <taxon>Cottioidei</taxon>
        <taxon>Cottales</taxon>
        <taxon>Liparidae</taxon>
        <taxon>Liparis</taxon>
    </lineage>
</organism>
<gene>
    <name evidence="2" type="ORF">EYF80_006107</name>
</gene>
<dbReference type="AlphaFoldDB" id="A0A4Z2J062"/>
<accession>A0A4Z2J062</accession>
<evidence type="ECO:0000313" key="3">
    <source>
        <dbReference type="Proteomes" id="UP000314294"/>
    </source>
</evidence>
<reference evidence="2 3" key="1">
    <citation type="submission" date="2019-03" db="EMBL/GenBank/DDBJ databases">
        <title>First draft genome of Liparis tanakae, snailfish: a comprehensive survey of snailfish specific genes.</title>
        <authorList>
            <person name="Kim W."/>
            <person name="Song I."/>
            <person name="Jeong J.-H."/>
            <person name="Kim D."/>
            <person name="Kim S."/>
            <person name="Ryu S."/>
            <person name="Song J.Y."/>
            <person name="Lee S.K."/>
        </authorList>
    </citation>
    <scope>NUCLEOTIDE SEQUENCE [LARGE SCALE GENOMIC DNA]</scope>
    <source>
        <tissue evidence="2">Muscle</tissue>
    </source>
</reference>
<evidence type="ECO:0000256" key="1">
    <source>
        <dbReference type="SAM" id="MobiDB-lite"/>
    </source>
</evidence>
<name>A0A4Z2J062_9TELE</name>
<dbReference type="Proteomes" id="UP000314294">
    <property type="component" value="Unassembled WGS sequence"/>
</dbReference>
<keyword evidence="3" id="KW-1185">Reference proteome</keyword>
<sequence>MQGPDRRGIRKQGNRASGNIVIDLATALAVLKDASQHANTVSVKVRVSASSIMSGIRTEQHSSHASPPRNHLCSKPHHRPSDICRDESVLCFTI</sequence>
<feature type="region of interest" description="Disordered" evidence="1">
    <location>
        <begin position="55"/>
        <end position="79"/>
    </location>
</feature>